<dbReference type="GO" id="GO:0003951">
    <property type="term" value="F:NAD+ kinase activity"/>
    <property type="evidence" value="ECO:0007669"/>
    <property type="project" value="InterPro"/>
</dbReference>
<keyword evidence="2" id="KW-0472">Membrane</keyword>
<evidence type="ECO:0000256" key="2">
    <source>
        <dbReference type="SAM" id="Phobius"/>
    </source>
</evidence>
<gene>
    <name evidence="3" type="ordered locus">Bathy14g00680</name>
</gene>
<evidence type="ECO:0000313" key="4">
    <source>
        <dbReference type="Proteomes" id="UP000198341"/>
    </source>
</evidence>
<dbReference type="OrthoDB" id="185618at2759"/>
<evidence type="ECO:0008006" key="5">
    <source>
        <dbReference type="Google" id="ProtNLM"/>
    </source>
</evidence>
<dbReference type="Proteomes" id="UP000198341">
    <property type="component" value="Chromosome 14"/>
</dbReference>
<dbReference type="Gene3D" id="2.60.200.30">
    <property type="entry name" value="Probable inorganic polyphosphate/atp-NAD kinase, domain 2"/>
    <property type="match status" value="1"/>
</dbReference>
<feature type="transmembrane region" description="Helical" evidence="2">
    <location>
        <begin position="151"/>
        <end position="172"/>
    </location>
</feature>
<dbReference type="GO" id="GO:0006741">
    <property type="term" value="P:NADP+ biosynthetic process"/>
    <property type="evidence" value="ECO:0007669"/>
    <property type="project" value="TreeGrafter"/>
</dbReference>
<keyword evidence="4" id="KW-1185">Reference proteome</keyword>
<dbReference type="RefSeq" id="XP_007509088.1">
    <property type="nucleotide sequence ID" value="XM_007509026.1"/>
</dbReference>
<evidence type="ECO:0000256" key="1">
    <source>
        <dbReference type="SAM" id="MobiDB-lite"/>
    </source>
</evidence>
<dbReference type="InterPro" id="IPR016064">
    <property type="entry name" value="NAD/diacylglycerol_kinase_sf"/>
</dbReference>
<name>K8F417_9CHLO</name>
<dbReference type="GeneID" id="19011712"/>
<accession>K8F417</accession>
<dbReference type="AlphaFoldDB" id="K8F417"/>
<dbReference type="PANTHER" id="PTHR20275:SF28">
    <property type="entry name" value="NADH KINASE"/>
    <property type="match status" value="1"/>
</dbReference>
<dbReference type="PANTHER" id="PTHR20275">
    <property type="entry name" value="NAD KINASE"/>
    <property type="match status" value="1"/>
</dbReference>
<keyword evidence="2" id="KW-1133">Transmembrane helix</keyword>
<dbReference type="EMBL" id="FO082265">
    <property type="protein sequence ID" value="CCO19545.1"/>
    <property type="molecule type" value="Genomic_DNA"/>
</dbReference>
<feature type="region of interest" description="Disordered" evidence="1">
    <location>
        <begin position="311"/>
        <end position="340"/>
    </location>
</feature>
<keyword evidence="2" id="KW-0812">Transmembrane</keyword>
<protein>
    <recommendedName>
        <fullName evidence="5">NAD(+) kinase</fullName>
    </recommendedName>
</protein>
<dbReference type="SUPFAM" id="SSF111331">
    <property type="entry name" value="NAD kinase/diacylglycerol kinase-like"/>
    <property type="match status" value="2"/>
</dbReference>
<evidence type="ECO:0000313" key="3">
    <source>
        <dbReference type="EMBL" id="CCO19545.1"/>
    </source>
</evidence>
<feature type="region of interest" description="Disordered" evidence="1">
    <location>
        <begin position="230"/>
        <end position="253"/>
    </location>
</feature>
<organism evidence="3 4">
    <name type="scientific">Bathycoccus prasinos</name>
    <dbReference type="NCBI Taxonomy" id="41875"/>
    <lineage>
        <taxon>Eukaryota</taxon>
        <taxon>Viridiplantae</taxon>
        <taxon>Chlorophyta</taxon>
        <taxon>Mamiellophyceae</taxon>
        <taxon>Mamiellales</taxon>
        <taxon>Bathycoccaceae</taxon>
        <taxon>Bathycoccus</taxon>
    </lineage>
</organism>
<dbReference type="InterPro" id="IPR017437">
    <property type="entry name" value="ATP-NAD_kinase_PpnK-typ_C"/>
</dbReference>
<feature type="compositionally biased region" description="Low complexity" evidence="1">
    <location>
        <begin position="230"/>
        <end position="240"/>
    </location>
</feature>
<dbReference type="Gene3D" id="3.40.50.10330">
    <property type="entry name" value="Probable inorganic polyphosphate/atp-NAD kinase, domain 1"/>
    <property type="match status" value="1"/>
</dbReference>
<feature type="region of interest" description="Disordered" evidence="1">
    <location>
        <begin position="46"/>
        <end position="86"/>
    </location>
</feature>
<dbReference type="KEGG" id="bpg:Bathy14g00680"/>
<dbReference type="STRING" id="41875.K8F417"/>
<dbReference type="InterPro" id="IPR017438">
    <property type="entry name" value="ATP-NAD_kinase_N"/>
</dbReference>
<feature type="compositionally biased region" description="Low complexity" evidence="1">
    <location>
        <begin position="311"/>
        <end position="322"/>
    </location>
</feature>
<dbReference type="GO" id="GO:0019674">
    <property type="term" value="P:NAD+ metabolic process"/>
    <property type="evidence" value="ECO:0007669"/>
    <property type="project" value="InterPro"/>
</dbReference>
<sequence length="537" mass="60549">MDKLFILRAYNTRTMRSSQKRGRFEKALMMRATLFLRTRRENTFHRRRRDNISSSSITLRAEDTRDQRNAPFSPHGERTRTTTKQTQQRALHYENVLLVLKETALLKYTSLVGAAETNERYGDSYENVVRWDRLKARHETHEKAVLKGTRLLLFLFSSILTILILITTTLTLTTVQTFLKKWQEESGGKLKYALVKRDSLSEKDLDGVDLVVALGGDGTTLIASHWISSSLSSSSSSSSSRNDGGDAKSSSLASDRPKLIGINTDPAVLAPCLTFTKKAEDERRSTGWLCAADANDVEDVLKEILFASSEDNNNSSNECSDSINDDDNKESSRNSSGVNSLIKRRPIRANRIRIKVNGKTWKTMPLALNDVLICHNSPAALSRYSVLLEEDDLVNKPPKHSDDDDDKDDEDGNKKKKFEAYYHIRSSGLRLCTALGATAAMKSAGGFAMSRDDARIQFHDREPIYYDHEPKPPGRGRGFYQANKTTKFRWNTRVGKIYVDGAHVCHHIKIGDEIEVESAIGDEVEIYCRNFRNIALT</sequence>
<reference evidence="3 4" key="1">
    <citation type="submission" date="2011-10" db="EMBL/GenBank/DDBJ databases">
        <authorList>
            <person name="Genoscope - CEA"/>
        </authorList>
    </citation>
    <scope>NUCLEOTIDE SEQUENCE [LARGE SCALE GENOMIC DNA]</scope>
    <source>
        <strain evidence="3 4">RCC 1105</strain>
    </source>
</reference>
<proteinExistence type="predicted"/>
<feature type="region of interest" description="Disordered" evidence="1">
    <location>
        <begin position="393"/>
        <end position="413"/>
    </location>
</feature>
<dbReference type="eggNOG" id="KOG4180">
    <property type="taxonomic scope" value="Eukaryota"/>
</dbReference>